<dbReference type="InterPro" id="IPR041679">
    <property type="entry name" value="DNA2/NAM7-like_C"/>
</dbReference>
<feature type="compositionally biased region" description="Low complexity" evidence="1">
    <location>
        <begin position="805"/>
        <end position="819"/>
    </location>
</feature>
<feature type="domain" description="DNA2/NAM7 helicase helicase" evidence="2">
    <location>
        <begin position="431"/>
        <end position="507"/>
    </location>
</feature>
<dbReference type="Proteomes" id="UP001491310">
    <property type="component" value="Unassembled WGS sequence"/>
</dbReference>
<dbReference type="Pfam" id="PF13087">
    <property type="entry name" value="AAA_12"/>
    <property type="match status" value="1"/>
</dbReference>
<dbReference type="PANTHER" id="PTHR10887:SF538">
    <property type="entry name" value="HELICASE MAGATAMA 3-RELATED"/>
    <property type="match status" value="1"/>
</dbReference>
<sequence>MLGGAARGSIEGLQRVFLAWNYWELEERANLDGGVNKELEALPQTFESAEDYIFRFAPLVLEECGALMLQGSDEGVVFQPHPAVLASYKQTGEFLIARLALPAGVASTFRDNDAILLSKDDPNNEDASGQLHALGKVEGKEGEQSLSVCFYLTDDSQAGNPAGMQRVRAMRAGLSTASSCWFLLRLCNLSTLIREWTALHAFPSLAFKDVLLSAKSPVKDGKQGLFIPQRVQQAMEAEYNDSQMSAVTAGLDRSPVILIQGPPGTGKTRTILGLLSIILHAAPAHSSGLIKRAPAAPMPEYGTDDVCRLWGNAAPWLAGTADPRDDVFRRDAGCERGTFGLLDTRPPVRVGKAVGPKAHVLVCAPSNSALDEIVSRLLQAGLLDWQGNRYIPSIVRVGLSVHHSVEAVSLDALVDMRLRSAKGGQASNPAARDRIKLSILEEAHIVCSTLSFSGSGLFARLSRPFDVVVIDEAAQAVEPSTLVPLVTGCHQVFLVGDPVQLPATVISSRAVEHGYDKSLFKRLQSSGFPVQMLDTQYRMHPAISAFPSAEFYQGSLRDGEGTEASTTRPWHEHACFGPLALFQVAGREAIEEGATSIINKMEAEMVLCIYRELVSRYPHLRTSHQIAIISPYSAQVKLLRTKFVEALGAEGRHLVDVNTIDGFQGREKDIVIFSAVRSSQHRKGKIGFVADERRVNVALTRARASLLVVANFKVLQRDHHWSNLVKHATASKCLYVPQKPFVEFLSKVIQGGIGPAEDLNSVGPKAPFVARAEPGLEDDADLYSDGEGDFMDTDAPEPLGAGIDASAAVPPAKAAAAGAQETKKGGRGSKRAKTGGQ</sequence>
<dbReference type="InterPro" id="IPR027417">
    <property type="entry name" value="P-loop_NTPase"/>
</dbReference>
<evidence type="ECO:0000256" key="1">
    <source>
        <dbReference type="SAM" id="MobiDB-lite"/>
    </source>
</evidence>
<keyword evidence="5" id="KW-1185">Reference proteome</keyword>
<evidence type="ECO:0000313" key="4">
    <source>
        <dbReference type="EMBL" id="KAK9909662.1"/>
    </source>
</evidence>
<evidence type="ECO:0000313" key="5">
    <source>
        <dbReference type="Proteomes" id="UP001491310"/>
    </source>
</evidence>
<dbReference type="Pfam" id="PF13086">
    <property type="entry name" value="AAA_11"/>
    <property type="match status" value="2"/>
</dbReference>
<comment type="caution">
    <text evidence="4">The sequence shown here is derived from an EMBL/GenBank/DDBJ whole genome shotgun (WGS) entry which is preliminary data.</text>
</comment>
<proteinExistence type="predicted"/>
<gene>
    <name evidence="4" type="ORF">WJX75_005776</name>
</gene>
<name>A0ABR2YRX5_9CHLO</name>
<feature type="region of interest" description="Disordered" evidence="1">
    <location>
        <begin position="778"/>
        <end position="837"/>
    </location>
</feature>
<dbReference type="CDD" id="cd18042">
    <property type="entry name" value="DEXXQc_SETX"/>
    <property type="match status" value="1"/>
</dbReference>
<evidence type="ECO:0000259" key="2">
    <source>
        <dbReference type="Pfam" id="PF13086"/>
    </source>
</evidence>
<reference evidence="4 5" key="1">
    <citation type="journal article" date="2024" name="Nat. Commun.">
        <title>Phylogenomics reveals the evolutionary origins of lichenization in chlorophyte algae.</title>
        <authorList>
            <person name="Puginier C."/>
            <person name="Libourel C."/>
            <person name="Otte J."/>
            <person name="Skaloud P."/>
            <person name="Haon M."/>
            <person name="Grisel S."/>
            <person name="Petersen M."/>
            <person name="Berrin J.G."/>
            <person name="Delaux P.M."/>
            <person name="Dal Grande F."/>
            <person name="Keller J."/>
        </authorList>
    </citation>
    <scope>NUCLEOTIDE SEQUENCE [LARGE SCALE GENOMIC DNA]</scope>
    <source>
        <strain evidence="4 5">SAG 216-7</strain>
    </source>
</reference>
<dbReference type="CDD" id="cd18808">
    <property type="entry name" value="SF1_C_Upf1"/>
    <property type="match status" value="1"/>
</dbReference>
<dbReference type="InterPro" id="IPR041677">
    <property type="entry name" value="DNA2/NAM7_AAA_11"/>
</dbReference>
<dbReference type="InterPro" id="IPR045055">
    <property type="entry name" value="DNA2/NAM7-like"/>
</dbReference>
<evidence type="ECO:0008006" key="6">
    <source>
        <dbReference type="Google" id="ProtNLM"/>
    </source>
</evidence>
<dbReference type="SUPFAM" id="SSF52540">
    <property type="entry name" value="P-loop containing nucleoside triphosphate hydrolases"/>
    <property type="match status" value="1"/>
</dbReference>
<protein>
    <recommendedName>
        <fullName evidence="6">P-loop containing nucleoside triphosphate hydrolase protein</fullName>
    </recommendedName>
</protein>
<dbReference type="EMBL" id="JALJOT010000006">
    <property type="protein sequence ID" value="KAK9909662.1"/>
    <property type="molecule type" value="Genomic_DNA"/>
</dbReference>
<feature type="compositionally biased region" description="Acidic residues" evidence="1">
    <location>
        <begin position="778"/>
        <end position="795"/>
    </location>
</feature>
<evidence type="ECO:0000259" key="3">
    <source>
        <dbReference type="Pfam" id="PF13087"/>
    </source>
</evidence>
<feature type="compositionally biased region" description="Basic residues" evidence="1">
    <location>
        <begin position="825"/>
        <end position="837"/>
    </location>
</feature>
<organism evidence="4 5">
    <name type="scientific">Coccomyxa subellipsoidea</name>
    <dbReference type="NCBI Taxonomy" id="248742"/>
    <lineage>
        <taxon>Eukaryota</taxon>
        <taxon>Viridiplantae</taxon>
        <taxon>Chlorophyta</taxon>
        <taxon>core chlorophytes</taxon>
        <taxon>Trebouxiophyceae</taxon>
        <taxon>Trebouxiophyceae incertae sedis</taxon>
        <taxon>Coccomyxaceae</taxon>
        <taxon>Coccomyxa</taxon>
    </lineage>
</organism>
<dbReference type="InterPro" id="IPR047187">
    <property type="entry name" value="SF1_C_Upf1"/>
</dbReference>
<feature type="domain" description="DNA2/NAM7 helicase helicase" evidence="2">
    <location>
        <begin position="239"/>
        <end position="422"/>
    </location>
</feature>
<accession>A0ABR2YRX5</accession>
<dbReference type="PANTHER" id="PTHR10887">
    <property type="entry name" value="DNA2/NAM7 HELICASE FAMILY"/>
    <property type="match status" value="1"/>
</dbReference>
<feature type="domain" description="DNA2/NAM7 helicase-like C-terminal" evidence="3">
    <location>
        <begin position="515"/>
        <end position="711"/>
    </location>
</feature>
<dbReference type="Gene3D" id="3.40.50.300">
    <property type="entry name" value="P-loop containing nucleotide triphosphate hydrolases"/>
    <property type="match status" value="2"/>
</dbReference>